<comment type="caution">
    <text evidence="1">The sequence shown here is derived from an EMBL/GenBank/DDBJ whole genome shotgun (WGS) entry which is preliminary data.</text>
</comment>
<reference evidence="1 2" key="1">
    <citation type="journal article" date="2021" name="Hortic Res">
        <title>High-quality reference genome and annotation aids understanding of berry development for evergreen blueberry (Vaccinium darrowii).</title>
        <authorList>
            <person name="Yu J."/>
            <person name="Hulse-Kemp A.M."/>
            <person name="Babiker E."/>
            <person name="Staton M."/>
        </authorList>
    </citation>
    <scope>NUCLEOTIDE SEQUENCE [LARGE SCALE GENOMIC DNA]</scope>
    <source>
        <strain evidence="2">cv. NJ 8807/NJ 8810</strain>
        <tissue evidence="1">Young leaf</tissue>
    </source>
</reference>
<sequence length="1082" mass="122951">MTRNATWEPPVNTRVPLGERPALRDEILGLMQEVYGPLNRGVQTQIYRKPYPEWIDRQFEVPKGFKIPDFTLFHGDGKQSTTEHIARFTAQCKELGNNGFVKLKLFSNSLTGTAFEWYSNLTPESVPNWQRMEELFHAQFYQTEPEVTMADLARLKQKPDEKAAHFIARFKKARNKCKLQLPEVEFVRIAQDGLSRELRKKFDSTEFRDLVDLTYKASRYESLLEEDVDRNNSSYSTYYKDSTYEIDAAEIVEHDPCVCECLVRKDSSIAPRTNKKAVSKVYSFDVSKADETFDYLLKKKFIKLPENVKLPTLEETKGKNYCKWHASWTHSTKNCNVFRDRVQEQIKKGRIMFPEKTMGIDTDPFPKIEEVTANTNVPTSLAKTVQEVWQNRRVHVGMNSIQFGRGKPKIGQLRGNDGKAHRQDYATGSSSKKGFKQSHLPMLEASFLECLCMECRANYLIFKDLDRQGVDFFPKRMERKALDQNNERKPWISPSHGRNEKPWPVSKRNVPSSPVPPASKRDYPPLKKVNTGKALMDQETEGEGEQFTLVKGVPDWFLKKVKPELFQGYKTPSKVGNKMVKPPNTPAGQWVVVRDPKTKTPQMVPMLTRTQKKKLQRRYTSFQMEEYATKDNHNGGDKFNPRFNKLRREDSEESLRRGFTQSERETLESVAARMDSEVPRNSPASPNSLASYQSGLLETMIVEQEEGGGMNSSPVETLSPMETSAVEFPEKIDTIEDGSELPIQEKRTIQFGTLPEVQINMVAPSFDFGPFGPDCSPVRKALQPTVAPMEIIDVSSDEEYNLTYDNGWNEGWGALVSKIQKEEEEEELMIMVNAMEEPEVTSKERAVFVPDTETNSEYPLIVDLNCADLSYPFKSPSNDMRHHLKPLYISALFDGILLNRVLVDNGAAVNILPFRTLKKLGKEKVRLIPTSTSIAGFTGESKNPKGIVSIRLKVGQVETDTAFFVVDTFTSKYNALLGRDWIHVNGCIPSSMHQALMIVKYENGKEVGVEEVKADPHPFSTSANCAEAEMYKPEIIPLSEIAQPATPPSSVLEIGELAELKSKLKQAVDYESDNPPDEAAWM</sequence>
<dbReference type="EMBL" id="CM037161">
    <property type="protein sequence ID" value="KAH7854966.1"/>
    <property type="molecule type" value="Genomic_DNA"/>
</dbReference>
<proteinExistence type="predicted"/>
<accession>A0ACB7YMX5</accession>
<evidence type="ECO:0000313" key="1">
    <source>
        <dbReference type="EMBL" id="KAH7854966.1"/>
    </source>
</evidence>
<dbReference type="Proteomes" id="UP000828048">
    <property type="component" value="Chromosome 11"/>
</dbReference>
<gene>
    <name evidence="1" type="ORF">Vadar_019660</name>
</gene>
<evidence type="ECO:0000313" key="2">
    <source>
        <dbReference type="Proteomes" id="UP000828048"/>
    </source>
</evidence>
<keyword evidence="2" id="KW-1185">Reference proteome</keyword>
<name>A0ACB7YMX5_9ERIC</name>
<protein>
    <submittedName>
        <fullName evidence="1">Uncharacterized protein</fullName>
    </submittedName>
</protein>
<organism evidence="1 2">
    <name type="scientific">Vaccinium darrowii</name>
    <dbReference type="NCBI Taxonomy" id="229202"/>
    <lineage>
        <taxon>Eukaryota</taxon>
        <taxon>Viridiplantae</taxon>
        <taxon>Streptophyta</taxon>
        <taxon>Embryophyta</taxon>
        <taxon>Tracheophyta</taxon>
        <taxon>Spermatophyta</taxon>
        <taxon>Magnoliopsida</taxon>
        <taxon>eudicotyledons</taxon>
        <taxon>Gunneridae</taxon>
        <taxon>Pentapetalae</taxon>
        <taxon>asterids</taxon>
        <taxon>Ericales</taxon>
        <taxon>Ericaceae</taxon>
        <taxon>Vaccinioideae</taxon>
        <taxon>Vaccinieae</taxon>
        <taxon>Vaccinium</taxon>
    </lineage>
</organism>